<proteinExistence type="predicted"/>
<dbReference type="Proteomes" id="UP001189429">
    <property type="component" value="Unassembled WGS sequence"/>
</dbReference>
<feature type="compositionally biased region" description="Acidic residues" evidence="1">
    <location>
        <begin position="338"/>
        <end position="355"/>
    </location>
</feature>
<evidence type="ECO:0000256" key="1">
    <source>
        <dbReference type="SAM" id="MobiDB-lite"/>
    </source>
</evidence>
<feature type="compositionally biased region" description="Basic residues" evidence="1">
    <location>
        <begin position="220"/>
        <end position="236"/>
    </location>
</feature>
<gene>
    <name evidence="2" type="ORF">PCOR1329_LOCUS54180</name>
</gene>
<reference evidence="2" key="1">
    <citation type="submission" date="2023-10" db="EMBL/GenBank/DDBJ databases">
        <authorList>
            <person name="Chen Y."/>
            <person name="Shah S."/>
            <person name="Dougan E. K."/>
            <person name="Thang M."/>
            <person name="Chan C."/>
        </authorList>
    </citation>
    <scope>NUCLEOTIDE SEQUENCE [LARGE SCALE GENOMIC DNA]</scope>
</reference>
<sequence>MRFSTRTPRNVVEYMCSRHNKYHKGSKTTLEQMMSIAMTTEATWQGKKDGVDAYNPDYEKLYRKWVADNAEEPMNNWGLFTSTKGLCHKLDRFECQQAFRKWCNRSVRYLHDKLDHKGALHIMNAIGVSIIKHMPPTANKKDTSIVILEALAFAIPVRPSDEQRRLPWIFQAMDHVQLVSALGVDMTESVAYKQRQVEKEQAEQDEKRGKEGGKKEAGKGKARRASSKPPPPKKAKTTTSTLGKAGKGNKFTFFNEIIDLLQAGTEIFRTENGESGKLDTTLLQDLDIIHHKTTSYSLEFAFNGVVTVHKEIKAWSQCRAVLLGMFTNKGSKTEYTQAEEDVEVNEGQPLEDEEKDELKDGDAKKNPDEALLSLLEADKEICDMLTGIVGDFTGDVPFSYHRELRKAGDQIGDTKAKLISSTTIPTFLRTWSEILFSILPEKMMNIINRLSVHDPKGQYIPAIKDEVSLEYALSLRPHYMMQALVAALDAGAIPTGPTFKSLTDLASDMKINMKGTARECNLDSVIIAFDLNLDTKEKWVQKWGDVLITASSMGQLSRIVNEKVENKQESLAEIQAETPLERPGQNLDLDIDLEGTIID</sequence>
<name>A0ABN9V3G8_9DINO</name>
<accession>A0ABN9V3G8</accession>
<protein>
    <submittedName>
        <fullName evidence="2">Uncharacterized protein</fullName>
    </submittedName>
</protein>
<evidence type="ECO:0000313" key="2">
    <source>
        <dbReference type="EMBL" id="CAK0867182.1"/>
    </source>
</evidence>
<feature type="region of interest" description="Disordered" evidence="1">
    <location>
        <begin position="338"/>
        <end position="364"/>
    </location>
</feature>
<dbReference type="EMBL" id="CAUYUJ010016616">
    <property type="protein sequence ID" value="CAK0867182.1"/>
    <property type="molecule type" value="Genomic_DNA"/>
</dbReference>
<feature type="region of interest" description="Disordered" evidence="1">
    <location>
        <begin position="195"/>
        <end position="243"/>
    </location>
</feature>
<organism evidence="2 3">
    <name type="scientific">Prorocentrum cordatum</name>
    <dbReference type="NCBI Taxonomy" id="2364126"/>
    <lineage>
        <taxon>Eukaryota</taxon>
        <taxon>Sar</taxon>
        <taxon>Alveolata</taxon>
        <taxon>Dinophyceae</taxon>
        <taxon>Prorocentrales</taxon>
        <taxon>Prorocentraceae</taxon>
        <taxon>Prorocentrum</taxon>
    </lineage>
</organism>
<evidence type="ECO:0000313" key="3">
    <source>
        <dbReference type="Proteomes" id="UP001189429"/>
    </source>
</evidence>
<feature type="compositionally biased region" description="Basic and acidic residues" evidence="1">
    <location>
        <begin position="195"/>
        <end position="219"/>
    </location>
</feature>
<comment type="caution">
    <text evidence="2">The sequence shown here is derived from an EMBL/GenBank/DDBJ whole genome shotgun (WGS) entry which is preliminary data.</text>
</comment>
<keyword evidence="3" id="KW-1185">Reference proteome</keyword>